<dbReference type="VEuPathDB" id="MicrosporidiaDB:DI09_27p30"/>
<dbReference type="Proteomes" id="UP000029725">
    <property type="component" value="Unassembled WGS sequence"/>
</dbReference>
<gene>
    <name evidence="2" type="ORF">DI09_27p30</name>
</gene>
<dbReference type="HOGENOM" id="CLU_360586_0_0_1"/>
<dbReference type="RefSeq" id="XP_013238216.1">
    <property type="nucleotide sequence ID" value="XM_013382762.1"/>
</dbReference>
<sequence length="776" mass="86817">MPFILKRIGIESKGRSKPFYSSTCQYGKNSRGKQGTYLESLLGARNSIKIEQTPSSPRSSSLPSNGLREKASHPSARKYIHSLYLSKLEASKKNGDAWLAKQNFVKMQLDGIVPTSEMCELLIQTFAFHVANSSARTFEASPELVVKDPVAYELGLQALEVYSLMLSKGIPVTAVFVKYFYFLLEHTGDLELLFWIVPNPDASVVMTYESKSISDRLKVSSDAHICDANFDEKCDDQAERFAMDGKVGASSRLAPCSAGTHLGEKDHETALLGYSQPFSNQTQTAGGGKYDIKFSELPHEIRCQQGPASTLSPSDHIWLITEIFKKYTKRLNFFFMMSHLLYSLKLIEKEGDSLPGTIGILQGSIFVVPVPTFSEFIKYCDKLLVDRYLSVTAFRGPSKFCLSTSGAVDLSSFVLPLARDIGYSIYGTCMPSSSNAAHSHHPLYEPSFHALVMSCFLRLQCNKAAIEYFQLFCLPHTFICYDPSINALLLKALIETGQDARALKSFHYLQTYESKMQAALQRDLNSKATKDEYRPISPLLPALSVIFPVVISSGKMRMAVFLFQKYVLPYKPLIGFEGDCPFSVPYSDLKPQNLSCKKTAVAPENSDLSAKPAAVQNDGSSSTSFGLYPYEMFIIYSIFHSRIGKRMVDDQSGQQKSSLLPSDVRLLHLLLLWLQQWALVPQVQEILTHNNLLGCLIKTLESITGSPPNLSQNVVSFRMDPCSSHIEEDLNCSLKILKRMQEKKHLYSALLFSYKWCDFKFNPFSIVVQRAKSDSI</sequence>
<feature type="compositionally biased region" description="Low complexity" evidence="1">
    <location>
        <begin position="54"/>
        <end position="64"/>
    </location>
</feature>
<evidence type="ECO:0000313" key="3">
    <source>
        <dbReference type="Proteomes" id="UP000029725"/>
    </source>
</evidence>
<protein>
    <submittedName>
        <fullName evidence="2">Uncharacterized protein</fullName>
    </submittedName>
</protein>
<name>A0A098VSI4_9MICR</name>
<organism evidence="2 3">
    <name type="scientific">Mitosporidium daphniae</name>
    <dbReference type="NCBI Taxonomy" id="1485682"/>
    <lineage>
        <taxon>Eukaryota</taxon>
        <taxon>Fungi</taxon>
        <taxon>Fungi incertae sedis</taxon>
        <taxon>Microsporidia</taxon>
        <taxon>Mitosporidium</taxon>
    </lineage>
</organism>
<evidence type="ECO:0000256" key="1">
    <source>
        <dbReference type="SAM" id="MobiDB-lite"/>
    </source>
</evidence>
<comment type="caution">
    <text evidence="2">The sequence shown here is derived from an EMBL/GenBank/DDBJ whole genome shotgun (WGS) entry which is preliminary data.</text>
</comment>
<evidence type="ECO:0000313" key="2">
    <source>
        <dbReference type="EMBL" id="KGG51764.1"/>
    </source>
</evidence>
<dbReference type="EMBL" id="JMKJ01000199">
    <property type="protein sequence ID" value="KGG51764.1"/>
    <property type="molecule type" value="Genomic_DNA"/>
</dbReference>
<dbReference type="AlphaFoldDB" id="A0A098VSI4"/>
<feature type="region of interest" description="Disordered" evidence="1">
    <location>
        <begin position="49"/>
        <end position="74"/>
    </location>
</feature>
<reference evidence="2 3" key="1">
    <citation type="submission" date="2014-04" db="EMBL/GenBank/DDBJ databases">
        <title>A new species of microsporidia sheds light on the evolution of extreme parasitism.</title>
        <authorList>
            <person name="Haag K.L."/>
            <person name="James T.Y."/>
            <person name="Larsson R."/>
            <person name="Schaer T.M."/>
            <person name="Refardt D."/>
            <person name="Pombert J.-F."/>
            <person name="Ebert D."/>
        </authorList>
    </citation>
    <scope>NUCLEOTIDE SEQUENCE [LARGE SCALE GENOMIC DNA]</scope>
    <source>
        <strain evidence="2 3">UGP3</strain>
        <tissue evidence="2">Spores</tissue>
    </source>
</reference>
<dbReference type="GeneID" id="25259346"/>
<keyword evidence="3" id="KW-1185">Reference proteome</keyword>
<proteinExistence type="predicted"/>
<accession>A0A098VSI4</accession>